<evidence type="ECO:0000256" key="18">
    <source>
        <dbReference type="ARBA" id="ARBA00023016"/>
    </source>
</evidence>
<comment type="cofactor">
    <cofactor evidence="2">
        <name>Mn(2+)</name>
        <dbReference type="ChEBI" id="CHEBI:29035"/>
    </cofactor>
</comment>
<keyword evidence="12" id="KW-0378">Hydrolase</keyword>
<dbReference type="Pfam" id="PF00672">
    <property type="entry name" value="HAMP"/>
    <property type="match status" value="1"/>
</dbReference>
<dbReference type="GO" id="GO:0000155">
    <property type="term" value="F:phosphorelay sensor kinase activity"/>
    <property type="evidence" value="ECO:0007669"/>
    <property type="project" value="InterPro"/>
</dbReference>
<accession>A0A8J3RW01</accession>
<dbReference type="InterPro" id="IPR005467">
    <property type="entry name" value="His_kinase_dom"/>
</dbReference>
<dbReference type="AlphaFoldDB" id="A0A8J3RW01"/>
<evidence type="ECO:0000259" key="25">
    <source>
        <dbReference type="PROSITE" id="PS50885"/>
    </source>
</evidence>
<gene>
    <name evidence="26" type="ORF">Pro02_06460</name>
</gene>
<evidence type="ECO:0000256" key="4">
    <source>
        <dbReference type="ARBA" id="ARBA00004651"/>
    </source>
</evidence>
<evidence type="ECO:0000256" key="14">
    <source>
        <dbReference type="ARBA" id="ARBA00022842"/>
    </source>
</evidence>
<comment type="caution">
    <text evidence="26">The sequence shown here is derived from an EMBL/GenBank/DDBJ whole genome shotgun (WGS) entry which is preliminary data.</text>
</comment>
<protein>
    <recommendedName>
        <fullName evidence="21">Signal transduction histidine-protein kinase/phosphatase MprB</fullName>
        <ecNumber evidence="5">2.7.13.3</ecNumber>
    </recommendedName>
    <alternativeName>
        <fullName evidence="22">Mycobacterial persistence regulator B</fullName>
    </alternativeName>
</protein>
<keyword evidence="8" id="KW-0808">Transferase</keyword>
<dbReference type="InterPro" id="IPR003660">
    <property type="entry name" value="HAMP_dom"/>
</dbReference>
<keyword evidence="18" id="KW-0346">Stress response</keyword>
<dbReference type="SMART" id="SM00387">
    <property type="entry name" value="HATPase_c"/>
    <property type="match status" value="1"/>
</dbReference>
<evidence type="ECO:0000313" key="26">
    <source>
        <dbReference type="EMBL" id="GIH82238.1"/>
    </source>
</evidence>
<evidence type="ECO:0000256" key="20">
    <source>
        <dbReference type="ARBA" id="ARBA00023211"/>
    </source>
</evidence>
<keyword evidence="11 26" id="KW-0418">Kinase</keyword>
<dbReference type="Pfam" id="PF00512">
    <property type="entry name" value="HisKA"/>
    <property type="match status" value="1"/>
</dbReference>
<keyword evidence="16 23" id="KW-1133">Transmembrane helix</keyword>
<evidence type="ECO:0000256" key="9">
    <source>
        <dbReference type="ARBA" id="ARBA00022692"/>
    </source>
</evidence>
<dbReference type="EC" id="2.7.13.3" evidence="5"/>
<keyword evidence="7" id="KW-0597">Phosphoprotein</keyword>
<comment type="subcellular location">
    <subcellularLocation>
        <location evidence="4">Cell membrane</location>
        <topology evidence="4">Multi-pass membrane protein</topology>
    </subcellularLocation>
</comment>
<reference evidence="26" key="1">
    <citation type="submission" date="2021-01" db="EMBL/GenBank/DDBJ databases">
        <title>Whole genome shotgun sequence of Planobispora rosea NBRC 15558.</title>
        <authorList>
            <person name="Komaki H."/>
            <person name="Tamura T."/>
        </authorList>
    </citation>
    <scope>NUCLEOTIDE SEQUENCE</scope>
    <source>
        <strain evidence="26">NBRC 15558</strain>
    </source>
</reference>
<dbReference type="GO" id="GO:0005524">
    <property type="term" value="F:ATP binding"/>
    <property type="evidence" value="ECO:0007669"/>
    <property type="project" value="UniProtKB-KW"/>
</dbReference>
<dbReference type="PRINTS" id="PR00344">
    <property type="entry name" value="BCTRLSENSOR"/>
</dbReference>
<comment type="cofactor">
    <cofactor evidence="3">
        <name>Mg(2+)</name>
        <dbReference type="ChEBI" id="CHEBI:18420"/>
    </cofactor>
</comment>
<dbReference type="InterPro" id="IPR003594">
    <property type="entry name" value="HATPase_dom"/>
</dbReference>
<keyword evidence="27" id="KW-1185">Reference proteome</keyword>
<dbReference type="PROSITE" id="PS50109">
    <property type="entry name" value="HIS_KIN"/>
    <property type="match status" value="1"/>
</dbReference>
<keyword evidence="13" id="KW-0067">ATP-binding</keyword>
<keyword evidence="23" id="KW-0472">Membrane</keyword>
<sequence>MLVAATTSLVLIALLVPLVLLVRTAAESGAVDRASAEAESVAVAVGALEAATPGTAGPGTEPGAGAVDGRAADLETLRLTVERAAHPTTVFLGDGRVLGARADRSPAVELASRGRSVTAAVPGGREILVAVEGAPGGTAVVRVFLGDDELARGVTRVQTGLLVLGLVLVGLGILVADRLARAVIRPISSLAKVSHRLAAGDMTARTVPGGPPEVHAVGLALNHLAGRITGLLAEERENAADLSHRLRTPLTGLRLEAESLSDPDEAARIEARVDALERAVTAVITEARRRTRERDECDAVAVVGDRVAFWSVLAEDQGRAVELDLAPGPIPVAVAADDLAACVDALLGNVFAHTGEGVALGVRLAAAPGGAVLTVTDAGPGFGTTAPLERGESGAGSTGLGLDIARRTAESSGGALTLGASPEGGASVSLFLALPRRAQARPCSKPRPVR</sequence>
<evidence type="ECO:0000256" key="23">
    <source>
        <dbReference type="SAM" id="Phobius"/>
    </source>
</evidence>
<dbReference type="GO" id="GO:0005886">
    <property type="term" value="C:plasma membrane"/>
    <property type="evidence" value="ECO:0007669"/>
    <property type="project" value="UniProtKB-SubCell"/>
</dbReference>
<evidence type="ECO:0000256" key="3">
    <source>
        <dbReference type="ARBA" id="ARBA00001946"/>
    </source>
</evidence>
<evidence type="ECO:0000256" key="11">
    <source>
        <dbReference type="ARBA" id="ARBA00022777"/>
    </source>
</evidence>
<evidence type="ECO:0000256" key="16">
    <source>
        <dbReference type="ARBA" id="ARBA00022989"/>
    </source>
</evidence>
<dbReference type="Gene3D" id="3.30.565.10">
    <property type="entry name" value="Histidine kinase-like ATPase, C-terminal domain"/>
    <property type="match status" value="1"/>
</dbReference>
<evidence type="ECO:0000256" key="6">
    <source>
        <dbReference type="ARBA" id="ARBA00022475"/>
    </source>
</evidence>
<dbReference type="SUPFAM" id="SSF55874">
    <property type="entry name" value="ATPase domain of HSP90 chaperone/DNA topoisomerase II/histidine kinase"/>
    <property type="match status" value="1"/>
</dbReference>
<name>A0A8J3RW01_PLARO</name>
<proteinExistence type="predicted"/>
<evidence type="ECO:0000256" key="13">
    <source>
        <dbReference type="ARBA" id="ARBA00022840"/>
    </source>
</evidence>
<evidence type="ECO:0000256" key="2">
    <source>
        <dbReference type="ARBA" id="ARBA00001936"/>
    </source>
</evidence>
<keyword evidence="17" id="KW-0902">Two-component regulatory system</keyword>
<evidence type="ECO:0000256" key="8">
    <source>
        <dbReference type="ARBA" id="ARBA00022679"/>
    </source>
</evidence>
<evidence type="ECO:0000256" key="17">
    <source>
        <dbReference type="ARBA" id="ARBA00023012"/>
    </source>
</evidence>
<organism evidence="26 27">
    <name type="scientific">Planobispora rosea</name>
    <dbReference type="NCBI Taxonomy" id="35762"/>
    <lineage>
        <taxon>Bacteria</taxon>
        <taxon>Bacillati</taxon>
        <taxon>Actinomycetota</taxon>
        <taxon>Actinomycetes</taxon>
        <taxon>Streptosporangiales</taxon>
        <taxon>Streptosporangiaceae</taxon>
        <taxon>Planobispora</taxon>
    </lineage>
</organism>
<dbReference type="InterPro" id="IPR050980">
    <property type="entry name" value="2C_sensor_his_kinase"/>
</dbReference>
<dbReference type="GO" id="GO:0004721">
    <property type="term" value="F:phosphoprotein phosphatase activity"/>
    <property type="evidence" value="ECO:0007669"/>
    <property type="project" value="UniProtKB-KW"/>
</dbReference>
<dbReference type="CDD" id="cd00082">
    <property type="entry name" value="HisKA"/>
    <property type="match status" value="1"/>
</dbReference>
<evidence type="ECO:0000313" key="27">
    <source>
        <dbReference type="Proteomes" id="UP000655044"/>
    </source>
</evidence>
<dbReference type="PROSITE" id="PS50885">
    <property type="entry name" value="HAMP"/>
    <property type="match status" value="1"/>
</dbReference>
<keyword evidence="15" id="KW-0904">Protein phosphatase</keyword>
<dbReference type="InterPro" id="IPR004358">
    <property type="entry name" value="Sig_transdc_His_kin-like_C"/>
</dbReference>
<dbReference type="SMART" id="SM00304">
    <property type="entry name" value="HAMP"/>
    <property type="match status" value="2"/>
</dbReference>
<keyword evidence="19" id="KW-0843">Virulence</keyword>
<dbReference type="EMBL" id="BOOI01000005">
    <property type="protein sequence ID" value="GIH82238.1"/>
    <property type="molecule type" value="Genomic_DNA"/>
</dbReference>
<dbReference type="SUPFAM" id="SSF158472">
    <property type="entry name" value="HAMP domain-like"/>
    <property type="match status" value="1"/>
</dbReference>
<evidence type="ECO:0000256" key="1">
    <source>
        <dbReference type="ARBA" id="ARBA00000085"/>
    </source>
</evidence>
<dbReference type="InterPro" id="IPR036097">
    <property type="entry name" value="HisK_dim/P_sf"/>
</dbReference>
<evidence type="ECO:0000259" key="24">
    <source>
        <dbReference type="PROSITE" id="PS50109"/>
    </source>
</evidence>
<dbReference type="Pfam" id="PF02518">
    <property type="entry name" value="HATPase_c"/>
    <property type="match status" value="1"/>
</dbReference>
<feature type="transmembrane region" description="Helical" evidence="23">
    <location>
        <begin position="160"/>
        <end position="180"/>
    </location>
</feature>
<dbReference type="Gene3D" id="1.10.287.130">
    <property type="match status" value="1"/>
</dbReference>
<dbReference type="SMART" id="SM00388">
    <property type="entry name" value="HisKA"/>
    <property type="match status" value="1"/>
</dbReference>
<dbReference type="PANTHER" id="PTHR44936:SF9">
    <property type="entry name" value="SENSOR PROTEIN CREC"/>
    <property type="match status" value="1"/>
</dbReference>
<keyword evidence="20" id="KW-0464">Manganese</keyword>
<keyword evidence="6" id="KW-1003">Cell membrane</keyword>
<dbReference type="InterPro" id="IPR003661">
    <property type="entry name" value="HisK_dim/P_dom"/>
</dbReference>
<dbReference type="PANTHER" id="PTHR44936">
    <property type="entry name" value="SENSOR PROTEIN CREC"/>
    <property type="match status" value="1"/>
</dbReference>
<evidence type="ECO:0000256" key="12">
    <source>
        <dbReference type="ARBA" id="ARBA00022801"/>
    </source>
</evidence>
<dbReference type="Proteomes" id="UP000655044">
    <property type="component" value="Unassembled WGS sequence"/>
</dbReference>
<feature type="domain" description="Histidine kinase" evidence="24">
    <location>
        <begin position="241"/>
        <end position="436"/>
    </location>
</feature>
<dbReference type="CDD" id="cd06225">
    <property type="entry name" value="HAMP"/>
    <property type="match status" value="1"/>
</dbReference>
<evidence type="ECO:0000256" key="22">
    <source>
        <dbReference type="ARBA" id="ARBA00041776"/>
    </source>
</evidence>
<evidence type="ECO:0000256" key="15">
    <source>
        <dbReference type="ARBA" id="ARBA00022912"/>
    </source>
</evidence>
<keyword evidence="9 23" id="KW-0812">Transmembrane</keyword>
<comment type="catalytic activity">
    <reaction evidence="1">
        <text>ATP + protein L-histidine = ADP + protein N-phospho-L-histidine.</text>
        <dbReference type="EC" id="2.7.13.3"/>
    </reaction>
</comment>
<evidence type="ECO:0000256" key="7">
    <source>
        <dbReference type="ARBA" id="ARBA00022553"/>
    </source>
</evidence>
<dbReference type="SUPFAM" id="SSF47384">
    <property type="entry name" value="Homodimeric domain of signal transducing histidine kinase"/>
    <property type="match status" value="1"/>
</dbReference>
<evidence type="ECO:0000256" key="5">
    <source>
        <dbReference type="ARBA" id="ARBA00012438"/>
    </source>
</evidence>
<evidence type="ECO:0000256" key="21">
    <source>
        <dbReference type="ARBA" id="ARBA00040454"/>
    </source>
</evidence>
<evidence type="ECO:0000256" key="19">
    <source>
        <dbReference type="ARBA" id="ARBA00023026"/>
    </source>
</evidence>
<feature type="domain" description="HAMP" evidence="25">
    <location>
        <begin position="181"/>
        <end position="233"/>
    </location>
</feature>
<keyword evidence="14" id="KW-0460">Magnesium</keyword>
<dbReference type="InterPro" id="IPR036890">
    <property type="entry name" value="HATPase_C_sf"/>
</dbReference>
<keyword evidence="10" id="KW-0547">Nucleotide-binding</keyword>
<evidence type="ECO:0000256" key="10">
    <source>
        <dbReference type="ARBA" id="ARBA00022741"/>
    </source>
</evidence>